<gene>
    <name evidence="1" type="ORF">ACOLOM_LOCUS13875</name>
</gene>
<evidence type="ECO:0000313" key="2">
    <source>
        <dbReference type="Proteomes" id="UP000789525"/>
    </source>
</evidence>
<accession>A0ACA9R1C7</accession>
<evidence type="ECO:0000313" key="1">
    <source>
        <dbReference type="EMBL" id="CAG8772390.1"/>
    </source>
</evidence>
<sequence>LTDWRPFERANEETRQEIEKIQAQEAEEKISYMYALQLARAEAADQDVPVSPLLNRMNNIVGQDPNRRIQIVEAPRAPRNKPDDRLQRLPRGRIPAYDSDEEEDTDEEDKGERPKDEKGKDPRPNQDVVDEATLREINRLQAVDQEWEDSMRLAQQLEQEEEEQRKVLDSLKEVNKSFDCPICAEE</sequence>
<feature type="non-terminal residue" evidence="1">
    <location>
        <position position="1"/>
    </location>
</feature>
<comment type="caution">
    <text evidence="1">The sequence shown here is derived from an EMBL/GenBank/DDBJ whole genome shotgun (WGS) entry which is preliminary data.</text>
</comment>
<keyword evidence="2" id="KW-1185">Reference proteome</keyword>
<name>A0ACA9R1C7_9GLOM</name>
<feature type="non-terminal residue" evidence="1">
    <location>
        <position position="186"/>
    </location>
</feature>
<organism evidence="1 2">
    <name type="scientific">Acaulospora colombiana</name>
    <dbReference type="NCBI Taxonomy" id="27376"/>
    <lineage>
        <taxon>Eukaryota</taxon>
        <taxon>Fungi</taxon>
        <taxon>Fungi incertae sedis</taxon>
        <taxon>Mucoromycota</taxon>
        <taxon>Glomeromycotina</taxon>
        <taxon>Glomeromycetes</taxon>
        <taxon>Diversisporales</taxon>
        <taxon>Acaulosporaceae</taxon>
        <taxon>Acaulospora</taxon>
    </lineage>
</organism>
<reference evidence="1" key="1">
    <citation type="submission" date="2021-06" db="EMBL/GenBank/DDBJ databases">
        <authorList>
            <person name="Kallberg Y."/>
            <person name="Tangrot J."/>
            <person name="Rosling A."/>
        </authorList>
    </citation>
    <scope>NUCLEOTIDE SEQUENCE</scope>
    <source>
        <strain evidence="1">CL356</strain>
    </source>
</reference>
<dbReference type="EMBL" id="CAJVPT010065788">
    <property type="protein sequence ID" value="CAG8772390.1"/>
    <property type="molecule type" value="Genomic_DNA"/>
</dbReference>
<proteinExistence type="predicted"/>
<dbReference type="Proteomes" id="UP000789525">
    <property type="component" value="Unassembled WGS sequence"/>
</dbReference>
<protein>
    <submittedName>
        <fullName evidence="1">764_t:CDS:1</fullName>
    </submittedName>
</protein>